<dbReference type="NCBIfam" id="NF010683">
    <property type="entry name" value="PRK14083.1"/>
    <property type="match status" value="1"/>
</dbReference>
<accession>A0ABP6QAP1</accession>
<dbReference type="Gene3D" id="3.30.565.10">
    <property type="entry name" value="Histidine kinase-like ATPase, C-terminal domain"/>
    <property type="match status" value="1"/>
</dbReference>
<name>A0ABP6QAP1_9ACTN</name>
<dbReference type="InterPro" id="IPR001404">
    <property type="entry name" value="Hsp90_fam"/>
</dbReference>
<evidence type="ECO:0000313" key="5">
    <source>
        <dbReference type="EMBL" id="GAA3208561.1"/>
    </source>
</evidence>
<dbReference type="PANTHER" id="PTHR11528">
    <property type="entry name" value="HEAT SHOCK PROTEIN 90 FAMILY MEMBER"/>
    <property type="match status" value="1"/>
</dbReference>
<reference evidence="6" key="1">
    <citation type="journal article" date="2019" name="Int. J. Syst. Evol. Microbiol.">
        <title>The Global Catalogue of Microorganisms (GCM) 10K type strain sequencing project: providing services to taxonomists for standard genome sequencing and annotation.</title>
        <authorList>
            <consortium name="The Broad Institute Genomics Platform"/>
            <consortium name="The Broad Institute Genome Sequencing Center for Infectious Disease"/>
            <person name="Wu L."/>
            <person name="Ma J."/>
        </authorList>
    </citation>
    <scope>NUCLEOTIDE SEQUENCE [LARGE SCALE GENOMIC DNA]</scope>
    <source>
        <strain evidence="6">JCM 9377</strain>
    </source>
</reference>
<dbReference type="SUPFAM" id="SSF55874">
    <property type="entry name" value="ATPase domain of HSP90 chaperone/DNA topoisomerase II/histidine kinase"/>
    <property type="match status" value="1"/>
</dbReference>
<dbReference type="Proteomes" id="UP001501237">
    <property type="component" value="Unassembled WGS sequence"/>
</dbReference>
<dbReference type="SUPFAM" id="SSF54211">
    <property type="entry name" value="Ribosomal protein S5 domain 2-like"/>
    <property type="match status" value="1"/>
</dbReference>
<dbReference type="EMBL" id="BAAAUV010000005">
    <property type="protein sequence ID" value="GAA3208561.1"/>
    <property type="molecule type" value="Genomic_DNA"/>
</dbReference>
<keyword evidence="4" id="KW-0143">Chaperone</keyword>
<proteinExistence type="inferred from homology"/>
<protein>
    <submittedName>
        <fullName evidence="5">HSP90 family protein</fullName>
    </submittedName>
</protein>
<evidence type="ECO:0000256" key="2">
    <source>
        <dbReference type="ARBA" id="ARBA00022741"/>
    </source>
</evidence>
<keyword evidence="3" id="KW-0067">ATP-binding</keyword>
<evidence type="ECO:0000256" key="4">
    <source>
        <dbReference type="ARBA" id="ARBA00023186"/>
    </source>
</evidence>
<dbReference type="InterPro" id="IPR036890">
    <property type="entry name" value="HATPase_C_sf"/>
</dbReference>
<dbReference type="PIRSF" id="PIRSF002583">
    <property type="entry name" value="Hsp90"/>
    <property type="match status" value="1"/>
</dbReference>
<dbReference type="RefSeq" id="WP_344826709.1">
    <property type="nucleotide sequence ID" value="NZ_BAAAUV010000005.1"/>
</dbReference>
<comment type="caution">
    <text evidence="5">The sequence shown here is derived from an EMBL/GenBank/DDBJ whole genome shotgun (WGS) entry which is preliminary data.</text>
</comment>
<dbReference type="InterPro" id="IPR020568">
    <property type="entry name" value="Ribosomal_Su5_D2-typ_SF"/>
</dbReference>
<gene>
    <name evidence="5" type="ORF">GCM10010468_25570</name>
</gene>
<organism evidence="5 6">
    <name type="scientific">Actinocorallia longicatena</name>
    <dbReference type="NCBI Taxonomy" id="111803"/>
    <lineage>
        <taxon>Bacteria</taxon>
        <taxon>Bacillati</taxon>
        <taxon>Actinomycetota</taxon>
        <taxon>Actinomycetes</taxon>
        <taxon>Streptosporangiales</taxon>
        <taxon>Thermomonosporaceae</taxon>
        <taxon>Actinocorallia</taxon>
    </lineage>
</organism>
<keyword evidence="2" id="KW-0547">Nucleotide-binding</keyword>
<comment type="similarity">
    <text evidence="1">Belongs to the heat shock protein 90 family.</text>
</comment>
<evidence type="ECO:0000256" key="1">
    <source>
        <dbReference type="ARBA" id="ARBA00008239"/>
    </source>
</evidence>
<evidence type="ECO:0000256" key="3">
    <source>
        <dbReference type="ARBA" id="ARBA00022840"/>
    </source>
</evidence>
<sequence>MTDDGAAAHAFQVDLRGLVDLLSHHLYSSPRVYVRELLQNAVDAVTARLRTEPGAPSAIRISLAGGGLRIDDPGIGLTEGDVHRFLATIGRSSKRDDLEGARREFLGQFGIGLLACFTVAEEIRVVTRSVTGDAVVEWRAASDGTYTVTVLDEERAPGTSVFLTPRSDAEQWFRPETVVQLARDYGALLPYEVTVAAEGREVRTTDSPPVWDRRFASPADRRVALLEYGRDVLGFSALDVVELDVPLAGVRGAAYILPRAASPAEGSRHRIYLKGMLLGDSVAGLLPEWAFFARCVIDTDTLRPTASRESLYEDDTLLAVRENLSLQLRDWLAGLAATDPGRLVAFLAVHSLGVKALARHDLDLFRIMLPHLPFETTDGQVPLAEFARRHTVVRVSRSVEEFRQIAPIAAAQGVGIVNGGYTYDAELAALLPRIVDGVRTEELAADAVADALDPVPAEEELAMSGFLAAARAALDPLSCDVVLRAFDPVTVSALHLDSREARTERTRAELEADSDDLWADLLGALKESAPRARLVLNHRSPVVRRLATIKERALLATAVEALYGQALLMTHRPLRQVDAALLNRTFDDLLTWASRSLED</sequence>
<evidence type="ECO:0000313" key="6">
    <source>
        <dbReference type="Proteomes" id="UP001501237"/>
    </source>
</evidence>
<dbReference type="Gene3D" id="3.30.230.80">
    <property type="match status" value="1"/>
</dbReference>
<keyword evidence="6" id="KW-1185">Reference proteome</keyword>